<dbReference type="InterPro" id="IPR000792">
    <property type="entry name" value="Tscrpt_reg_LuxR_C"/>
</dbReference>
<evidence type="ECO:0000256" key="3">
    <source>
        <dbReference type="ARBA" id="ARBA00023163"/>
    </source>
</evidence>
<dbReference type="Gene3D" id="3.30.450.20">
    <property type="entry name" value="PAS domain"/>
    <property type="match status" value="1"/>
</dbReference>
<dbReference type="CDD" id="cd06170">
    <property type="entry name" value="LuxR_C_like"/>
    <property type="match status" value="1"/>
</dbReference>
<evidence type="ECO:0000256" key="1">
    <source>
        <dbReference type="ARBA" id="ARBA00023015"/>
    </source>
</evidence>
<dbReference type="Proteomes" id="UP000659388">
    <property type="component" value="Unassembled WGS sequence"/>
</dbReference>
<dbReference type="Gene3D" id="1.10.10.10">
    <property type="entry name" value="Winged helix-like DNA-binding domain superfamily/Winged helix DNA-binding domain"/>
    <property type="match status" value="1"/>
</dbReference>
<dbReference type="GO" id="GO:0006355">
    <property type="term" value="P:regulation of DNA-templated transcription"/>
    <property type="evidence" value="ECO:0007669"/>
    <property type="project" value="InterPro"/>
</dbReference>
<dbReference type="Pfam" id="PF00196">
    <property type="entry name" value="GerE"/>
    <property type="match status" value="1"/>
</dbReference>
<dbReference type="GO" id="GO:0003677">
    <property type="term" value="F:DNA binding"/>
    <property type="evidence" value="ECO:0007669"/>
    <property type="project" value="UniProtKB-KW"/>
</dbReference>
<dbReference type="PROSITE" id="PS50043">
    <property type="entry name" value="HTH_LUXR_2"/>
    <property type="match status" value="1"/>
</dbReference>
<dbReference type="PANTHER" id="PTHR44688:SF16">
    <property type="entry name" value="DNA-BINDING TRANSCRIPTIONAL ACTIVATOR DEVR_DOSR"/>
    <property type="match status" value="1"/>
</dbReference>
<dbReference type="AlphaFoldDB" id="A0A937F8B0"/>
<dbReference type="RefSeq" id="WP_202243513.1">
    <property type="nucleotide sequence ID" value="NZ_JAESIY010000003.1"/>
</dbReference>
<dbReference type="PRINTS" id="PR00038">
    <property type="entry name" value="HTHLUXR"/>
</dbReference>
<keyword evidence="6" id="KW-1185">Reference proteome</keyword>
<reference evidence="5" key="1">
    <citation type="submission" date="2021-01" db="EMBL/GenBank/DDBJ databases">
        <title>Fulvivirga kasyanovii gen. nov., sp nov., a novel member of the phylum Bacteroidetes isolated from seawater in a mussel farm.</title>
        <authorList>
            <person name="Zhao L.-H."/>
            <person name="Wang Z.-J."/>
        </authorList>
    </citation>
    <scope>NUCLEOTIDE SEQUENCE</scope>
    <source>
        <strain evidence="5">2943</strain>
    </source>
</reference>
<organism evidence="5 6">
    <name type="scientific">Fulvivirga sediminis</name>
    <dbReference type="NCBI Taxonomy" id="2803949"/>
    <lineage>
        <taxon>Bacteria</taxon>
        <taxon>Pseudomonadati</taxon>
        <taxon>Bacteroidota</taxon>
        <taxon>Cytophagia</taxon>
        <taxon>Cytophagales</taxon>
        <taxon>Fulvivirgaceae</taxon>
        <taxon>Fulvivirga</taxon>
    </lineage>
</organism>
<protein>
    <submittedName>
        <fullName evidence="5">Helix-turn-helix transcriptional regulator</fullName>
    </submittedName>
</protein>
<dbReference type="PROSITE" id="PS00622">
    <property type="entry name" value="HTH_LUXR_1"/>
    <property type="match status" value="1"/>
</dbReference>
<evidence type="ECO:0000256" key="2">
    <source>
        <dbReference type="ARBA" id="ARBA00023125"/>
    </source>
</evidence>
<accession>A0A937F8B0</accession>
<dbReference type="InterPro" id="IPR016032">
    <property type="entry name" value="Sig_transdc_resp-reg_C-effctor"/>
</dbReference>
<evidence type="ECO:0000259" key="4">
    <source>
        <dbReference type="PROSITE" id="PS50043"/>
    </source>
</evidence>
<name>A0A937F8B0_9BACT</name>
<dbReference type="SUPFAM" id="SSF46894">
    <property type="entry name" value="C-terminal effector domain of the bipartite response regulators"/>
    <property type="match status" value="1"/>
</dbReference>
<evidence type="ECO:0000313" key="6">
    <source>
        <dbReference type="Proteomes" id="UP000659388"/>
    </source>
</evidence>
<feature type="domain" description="HTH luxR-type" evidence="4">
    <location>
        <begin position="185"/>
        <end position="250"/>
    </location>
</feature>
<keyword evidence="3" id="KW-0804">Transcription</keyword>
<gene>
    <name evidence="5" type="ORF">JL102_06810</name>
</gene>
<keyword evidence="2" id="KW-0238">DNA-binding</keyword>
<keyword evidence="1" id="KW-0805">Transcription regulation</keyword>
<dbReference type="EMBL" id="JAESIY010000003">
    <property type="protein sequence ID" value="MBL3655833.1"/>
    <property type="molecule type" value="Genomic_DNA"/>
</dbReference>
<dbReference type="SMART" id="SM00421">
    <property type="entry name" value="HTH_LUXR"/>
    <property type="match status" value="1"/>
</dbReference>
<proteinExistence type="predicted"/>
<dbReference type="PANTHER" id="PTHR44688">
    <property type="entry name" value="DNA-BINDING TRANSCRIPTIONAL ACTIVATOR DEVR_DOSR"/>
    <property type="match status" value="1"/>
</dbReference>
<evidence type="ECO:0000313" key="5">
    <source>
        <dbReference type="EMBL" id="MBL3655833.1"/>
    </source>
</evidence>
<sequence>MNIKAKLDKALLGQTFENTDEDSLCLRYQSIAKMYAEVENAIAVLSDLKTKKSLIYYGGISSLITKTTNHIEKQIHSIWEDEILDKLHPEDLKKKQALEYYFIYFLKDLPTTEWKNYYTAIHLRIRNNSGEFIKLLHRMFYATEGDSLRLALCIYNLSGKSLNTLIHEKGLIINSTNGSTRPYNDFNYVDILSGREKEVLRLIAQGKMSKEIAELLNISLNTVNRHRQNILQKLRVKNSIEAYRMAKVLELIE</sequence>
<dbReference type="InterPro" id="IPR036388">
    <property type="entry name" value="WH-like_DNA-bd_sf"/>
</dbReference>
<comment type="caution">
    <text evidence="5">The sequence shown here is derived from an EMBL/GenBank/DDBJ whole genome shotgun (WGS) entry which is preliminary data.</text>
</comment>